<evidence type="ECO:0000259" key="2">
    <source>
        <dbReference type="Pfam" id="PF13930"/>
    </source>
</evidence>
<proteinExistence type="predicted"/>
<name>A0A2Z5Y2K2_9ENTE</name>
<dbReference type="AlphaFoldDB" id="A0A2Z5Y2K2"/>
<dbReference type="EMBL" id="AP018492">
    <property type="protein sequence ID" value="BBC60968.1"/>
    <property type="molecule type" value="Genomic_DNA"/>
</dbReference>
<evidence type="ECO:0000313" key="4">
    <source>
        <dbReference type="Proteomes" id="UP000269226"/>
    </source>
</evidence>
<reference evidence="3 4" key="1">
    <citation type="submission" date="2018-01" db="EMBL/GenBank/DDBJ databases">
        <title>Whole genome sequence of Melissococcus plutonius DAT561.</title>
        <authorList>
            <person name="Okumura K."/>
            <person name="Takamatsu D."/>
            <person name="Okura M."/>
        </authorList>
    </citation>
    <scope>NUCLEOTIDE SEQUENCE [LARGE SCALE GENOMIC DNA]</scope>
    <source>
        <strain evidence="3 4">DAT561</strain>
    </source>
</reference>
<dbReference type="Pfam" id="PF13930">
    <property type="entry name" value="Endonuclea_NS_2"/>
    <property type="match status" value="1"/>
</dbReference>
<evidence type="ECO:0000256" key="1">
    <source>
        <dbReference type="SAM" id="SignalP"/>
    </source>
</evidence>
<dbReference type="GeneID" id="57043404"/>
<dbReference type="RefSeq" id="WP_015694922.1">
    <property type="nucleotide sequence ID" value="NZ_AP018492.1"/>
</dbReference>
<protein>
    <submittedName>
        <fullName evidence="3">Putative toxin component near putative ESAT-related proteins, repetitive</fullName>
    </submittedName>
</protein>
<keyword evidence="1" id="KW-0732">Signal</keyword>
<evidence type="ECO:0000313" key="3">
    <source>
        <dbReference type="EMBL" id="BBC60968.1"/>
    </source>
</evidence>
<sequence>MKNKIITVLLCFSFWFISPSADAKVKQANFNSIAKDELVKVVKVSRINNTSVKKLQVSHVVNVDPSFLNEDHWLVKYKLLKPNVTYQTGEYDYRYQTDAKGRIKEFKTNSLQKTKRSDRLPHDPNTLDKLPGDHAGHLAADRFGGSPRLDNLVSQASHVNLSSYKQLENTWVKAIESGQQVVVTVQLDYETNARPTAFTVNYSLNGVTNNVYIINQNPK</sequence>
<dbReference type="InterPro" id="IPR044927">
    <property type="entry name" value="Endonuclea_NS_2"/>
</dbReference>
<gene>
    <name evidence="3" type="ORF">DAT561_0854</name>
</gene>
<dbReference type="Proteomes" id="UP000269226">
    <property type="component" value="Chromosome"/>
</dbReference>
<feature type="chain" id="PRO_5016418069" evidence="1">
    <location>
        <begin position="24"/>
        <end position="219"/>
    </location>
</feature>
<accession>A0A2Z5Y2K2</accession>
<organism evidence="3 4">
    <name type="scientific">Melissococcus plutonius</name>
    <dbReference type="NCBI Taxonomy" id="33970"/>
    <lineage>
        <taxon>Bacteria</taxon>
        <taxon>Bacillati</taxon>
        <taxon>Bacillota</taxon>
        <taxon>Bacilli</taxon>
        <taxon>Lactobacillales</taxon>
        <taxon>Enterococcaceae</taxon>
        <taxon>Melissococcus</taxon>
    </lineage>
</organism>
<feature type="domain" description="Type VII secretion system protein EssD-like" evidence="2">
    <location>
        <begin position="82"/>
        <end position="203"/>
    </location>
</feature>
<feature type="signal peptide" evidence="1">
    <location>
        <begin position="1"/>
        <end position="23"/>
    </location>
</feature>